<accession>A0A5J4VJU9</accession>
<dbReference type="EMBL" id="SNRW01006557">
    <property type="protein sequence ID" value="KAA6382852.1"/>
    <property type="molecule type" value="Genomic_DNA"/>
</dbReference>
<gene>
    <name evidence="1" type="ORF">EZS28_021623</name>
</gene>
<proteinExistence type="predicted"/>
<dbReference type="Proteomes" id="UP000324800">
    <property type="component" value="Unassembled WGS sequence"/>
</dbReference>
<reference evidence="1 2" key="1">
    <citation type="submission" date="2019-03" db="EMBL/GenBank/DDBJ databases">
        <title>Single cell metagenomics reveals metabolic interactions within the superorganism composed of flagellate Streblomastix strix and complex community of Bacteroidetes bacteria on its surface.</title>
        <authorList>
            <person name="Treitli S.C."/>
            <person name="Kolisko M."/>
            <person name="Husnik F."/>
            <person name="Keeling P."/>
            <person name="Hampl V."/>
        </authorList>
    </citation>
    <scope>NUCLEOTIDE SEQUENCE [LARGE SCALE GENOMIC DNA]</scope>
    <source>
        <strain evidence="1">ST1C</strain>
    </source>
</reference>
<name>A0A5J4VJU9_9EUKA</name>
<organism evidence="1 2">
    <name type="scientific">Streblomastix strix</name>
    <dbReference type="NCBI Taxonomy" id="222440"/>
    <lineage>
        <taxon>Eukaryota</taxon>
        <taxon>Metamonada</taxon>
        <taxon>Preaxostyla</taxon>
        <taxon>Oxymonadida</taxon>
        <taxon>Streblomastigidae</taxon>
        <taxon>Streblomastix</taxon>
    </lineage>
</organism>
<dbReference type="SUPFAM" id="SSF48371">
    <property type="entry name" value="ARM repeat"/>
    <property type="match status" value="1"/>
</dbReference>
<dbReference type="InterPro" id="IPR011989">
    <property type="entry name" value="ARM-like"/>
</dbReference>
<protein>
    <submittedName>
        <fullName evidence="1">Uncharacterized protein</fullName>
    </submittedName>
</protein>
<evidence type="ECO:0000313" key="2">
    <source>
        <dbReference type="Proteomes" id="UP000324800"/>
    </source>
</evidence>
<evidence type="ECO:0000313" key="1">
    <source>
        <dbReference type="EMBL" id="KAA6382852.1"/>
    </source>
</evidence>
<dbReference type="Gene3D" id="1.25.10.10">
    <property type="entry name" value="Leucine-rich Repeat Variant"/>
    <property type="match status" value="1"/>
</dbReference>
<dbReference type="InterPro" id="IPR016024">
    <property type="entry name" value="ARM-type_fold"/>
</dbReference>
<dbReference type="AlphaFoldDB" id="A0A5J4VJU9"/>
<sequence>MRTDIINHLVSLILNSDKVTSNMTSISLGQLAQNAENRAEIIKGIDFKSISEIFRKPKDDDLRKTIINSGVLDSLFFILDTHDLSSVTLPYVDVIQQLSNCSIEIKLMLQSKKPYPHLLYLLNHTDNDVILYAINSIFNILGFGAKQTSSSSQHPHFETMSTYGGVDKLYSVFKRSDVNKKVKDKAAICIGKLYSSKELQGEMKTEIISYLKIQVNSSDSNTKVSSVSTLKGLAQNPENKIEIEKEEFKIPK</sequence>
<comment type="caution">
    <text evidence="1">The sequence shown here is derived from an EMBL/GenBank/DDBJ whole genome shotgun (WGS) entry which is preliminary data.</text>
</comment>
<dbReference type="OrthoDB" id="201709at2759"/>